<protein>
    <submittedName>
        <fullName evidence="1">Uncharacterized protein</fullName>
    </submittedName>
</protein>
<proteinExistence type="predicted"/>
<evidence type="ECO:0000313" key="2">
    <source>
        <dbReference type="Proteomes" id="UP001055879"/>
    </source>
</evidence>
<reference evidence="1 2" key="2">
    <citation type="journal article" date="2022" name="Mol. Ecol. Resour.">
        <title>The genomes of chicory, endive, great burdock and yacon provide insights into Asteraceae paleo-polyploidization history and plant inulin production.</title>
        <authorList>
            <person name="Fan W."/>
            <person name="Wang S."/>
            <person name="Wang H."/>
            <person name="Wang A."/>
            <person name="Jiang F."/>
            <person name="Liu H."/>
            <person name="Zhao H."/>
            <person name="Xu D."/>
            <person name="Zhang Y."/>
        </authorList>
    </citation>
    <scope>NUCLEOTIDE SEQUENCE [LARGE SCALE GENOMIC DNA]</scope>
    <source>
        <strain evidence="2">cv. Niubang</strain>
    </source>
</reference>
<comment type="caution">
    <text evidence="1">The sequence shown here is derived from an EMBL/GenBank/DDBJ whole genome shotgun (WGS) entry which is preliminary data.</text>
</comment>
<name>A0ACB9FK50_ARCLA</name>
<reference evidence="2" key="1">
    <citation type="journal article" date="2022" name="Mol. Ecol. Resour.">
        <title>The genomes of chicory, endive, great burdock and yacon provide insights into Asteraceae palaeo-polyploidization history and plant inulin production.</title>
        <authorList>
            <person name="Fan W."/>
            <person name="Wang S."/>
            <person name="Wang H."/>
            <person name="Wang A."/>
            <person name="Jiang F."/>
            <person name="Liu H."/>
            <person name="Zhao H."/>
            <person name="Xu D."/>
            <person name="Zhang Y."/>
        </authorList>
    </citation>
    <scope>NUCLEOTIDE SEQUENCE [LARGE SCALE GENOMIC DNA]</scope>
    <source>
        <strain evidence="2">cv. Niubang</strain>
    </source>
</reference>
<keyword evidence="2" id="KW-1185">Reference proteome</keyword>
<gene>
    <name evidence="1" type="ORF">L6452_02690</name>
</gene>
<sequence length="161" mass="17478">MQPVTTIPMQAVAKTITPMQVIPINPMQSASINSMQPIANVSNPMQAVTINPMQAVTINPMQAVANFPTSIQSVAKVDLETHVPSKPHLGSSDITSTPPSRKRISIKDKVRKSNDKKMKAELVGEPRIENQTNGHTTHTEEATLQSNVPEAGLSMQARLHK</sequence>
<evidence type="ECO:0000313" key="1">
    <source>
        <dbReference type="EMBL" id="KAI3771525.1"/>
    </source>
</evidence>
<dbReference type="Proteomes" id="UP001055879">
    <property type="component" value="Linkage Group LG01"/>
</dbReference>
<accession>A0ACB9FK50</accession>
<dbReference type="EMBL" id="CM042047">
    <property type="protein sequence ID" value="KAI3771525.1"/>
    <property type="molecule type" value="Genomic_DNA"/>
</dbReference>
<organism evidence="1 2">
    <name type="scientific">Arctium lappa</name>
    <name type="common">Greater burdock</name>
    <name type="synonym">Lappa major</name>
    <dbReference type="NCBI Taxonomy" id="4217"/>
    <lineage>
        <taxon>Eukaryota</taxon>
        <taxon>Viridiplantae</taxon>
        <taxon>Streptophyta</taxon>
        <taxon>Embryophyta</taxon>
        <taxon>Tracheophyta</taxon>
        <taxon>Spermatophyta</taxon>
        <taxon>Magnoliopsida</taxon>
        <taxon>eudicotyledons</taxon>
        <taxon>Gunneridae</taxon>
        <taxon>Pentapetalae</taxon>
        <taxon>asterids</taxon>
        <taxon>campanulids</taxon>
        <taxon>Asterales</taxon>
        <taxon>Asteraceae</taxon>
        <taxon>Carduoideae</taxon>
        <taxon>Cardueae</taxon>
        <taxon>Arctiinae</taxon>
        <taxon>Arctium</taxon>
    </lineage>
</organism>